<evidence type="ECO:0000256" key="1">
    <source>
        <dbReference type="SAM" id="SignalP"/>
    </source>
</evidence>
<sequence>MRLKLAALLAATACFIPAALADCPADHHQQLVRKLQSLQAAGENVDTGAVYQDLKADFANCPNDYQGIAMSIHLMTSAVARETDPVAKMEQINFAFEMLRQASDTYDSKMQPFTYTDESGAEQSFWAWGHARNALGLTFLPHLILLAESGLVEPSLTGGAPAVCPYGETPRLSDEVEGRFWVTLLEASSKFGTAGLGAEDDLKFYDQNLAVYDRRVEFAKNRLSSLAKACPASETQFLYDRARVMGQWAQYSDRQANQIKLAIEDFRVDRDRRDIVTQLREDLLDQRNARARDAAEAYNAFYASKAKTDSHLEFRLGDEQTYIDVTGWSKTP</sequence>
<keyword evidence="3" id="KW-1185">Reference proteome</keyword>
<dbReference type="PATRIC" id="fig|1280948.3.peg.2847"/>
<protein>
    <submittedName>
        <fullName evidence="2">Uncharacterized protein</fullName>
    </submittedName>
</protein>
<dbReference type="EMBL" id="AWFH01000056">
    <property type="protein sequence ID" value="KCZ58435.1"/>
    <property type="molecule type" value="Genomic_DNA"/>
</dbReference>
<dbReference type="Proteomes" id="UP000024547">
    <property type="component" value="Unassembled WGS sequence"/>
</dbReference>
<dbReference type="OrthoDB" id="7617883at2"/>
<reference evidence="2 3" key="1">
    <citation type="journal article" date="2014" name="Antonie Van Leeuwenhoek">
        <title>Hyphomonas beringensis sp. nov. and Hyphomonas chukchiensis sp. nov., isolated from surface seawater of the Bering Sea and Chukchi Sea.</title>
        <authorList>
            <person name="Li C."/>
            <person name="Lai Q."/>
            <person name="Li G."/>
            <person name="Dong C."/>
            <person name="Wang J."/>
            <person name="Liao Y."/>
            <person name="Shao Z."/>
        </authorList>
    </citation>
    <scope>NUCLEOTIDE SEQUENCE [LARGE SCALE GENOMIC DNA]</scope>
    <source>
        <strain evidence="2 3">22II1-22F38</strain>
    </source>
</reference>
<comment type="caution">
    <text evidence="2">The sequence shown here is derived from an EMBL/GenBank/DDBJ whole genome shotgun (WGS) entry which is preliminary data.</text>
</comment>
<dbReference type="STRING" id="1280948.HY36_08630"/>
<organism evidence="2 3">
    <name type="scientific">Hyphomonas atlantica</name>
    <dbReference type="NCBI Taxonomy" id="1280948"/>
    <lineage>
        <taxon>Bacteria</taxon>
        <taxon>Pseudomonadati</taxon>
        <taxon>Pseudomonadota</taxon>
        <taxon>Alphaproteobacteria</taxon>
        <taxon>Hyphomonadales</taxon>
        <taxon>Hyphomonadaceae</taxon>
        <taxon>Hyphomonas</taxon>
    </lineage>
</organism>
<dbReference type="AlphaFoldDB" id="A0A059DXY3"/>
<accession>A0A059DXY3</accession>
<name>A0A059DXY3_9PROT</name>
<keyword evidence="1" id="KW-0732">Signal</keyword>
<evidence type="ECO:0000313" key="3">
    <source>
        <dbReference type="Proteomes" id="UP000024547"/>
    </source>
</evidence>
<feature type="chain" id="PRO_5001575766" evidence="1">
    <location>
        <begin position="22"/>
        <end position="332"/>
    </location>
</feature>
<feature type="signal peptide" evidence="1">
    <location>
        <begin position="1"/>
        <end position="21"/>
    </location>
</feature>
<gene>
    <name evidence="2" type="ORF">HY36_08630</name>
</gene>
<proteinExistence type="predicted"/>
<dbReference type="RefSeq" id="WP_035554165.1">
    <property type="nucleotide sequence ID" value="NZ_AWFH01000056.1"/>
</dbReference>
<evidence type="ECO:0000313" key="2">
    <source>
        <dbReference type="EMBL" id="KCZ58435.1"/>
    </source>
</evidence>